<dbReference type="FunFam" id="2.60.40.2310:FF:000001">
    <property type="entry name" value="Subtilisin-like protease SBT1.5"/>
    <property type="match status" value="1"/>
</dbReference>
<proteinExistence type="inferred from homology"/>
<evidence type="ECO:0000256" key="3">
    <source>
        <dbReference type="ARBA" id="ARBA00022729"/>
    </source>
</evidence>
<accession>A0A830BVP5</accession>
<dbReference type="InterPro" id="IPR023828">
    <property type="entry name" value="Peptidase_S8_Ser-AS"/>
</dbReference>
<dbReference type="InterPro" id="IPR036852">
    <property type="entry name" value="Peptidase_S8/S53_dom_sf"/>
</dbReference>
<dbReference type="PROSITE" id="PS51892">
    <property type="entry name" value="SUBTILASE"/>
    <property type="match status" value="1"/>
</dbReference>
<evidence type="ECO:0000259" key="10">
    <source>
        <dbReference type="Pfam" id="PF17766"/>
    </source>
</evidence>
<comment type="caution">
    <text evidence="7">Lacks conserved residue(s) required for the propagation of feature annotation.</text>
</comment>
<evidence type="ECO:0000259" key="8">
    <source>
        <dbReference type="Pfam" id="PF00082"/>
    </source>
</evidence>
<evidence type="ECO:0000313" key="11">
    <source>
        <dbReference type="EMBL" id="GFP91520.1"/>
    </source>
</evidence>
<dbReference type="GO" id="GO:0004252">
    <property type="term" value="F:serine-type endopeptidase activity"/>
    <property type="evidence" value="ECO:0007669"/>
    <property type="project" value="InterPro"/>
</dbReference>
<evidence type="ECO:0000256" key="1">
    <source>
        <dbReference type="ARBA" id="ARBA00011073"/>
    </source>
</evidence>
<evidence type="ECO:0000259" key="9">
    <source>
        <dbReference type="Pfam" id="PF02225"/>
    </source>
</evidence>
<dbReference type="OrthoDB" id="206201at2759"/>
<dbReference type="PROSITE" id="PS00138">
    <property type="entry name" value="SUBTILASE_SER"/>
    <property type="match status" value="1"/>
</dbReference>
<feature type="domain" description="PA" evidence="9">
    <location>
        <begin position="244"/>
        <end position="318"/>
    </location>
</feature>
<dbReference type="InterPro" id="IPR045051">
    <property type="entry name" value="SBT"/>
</dbReference>
<comment type="caution">
    <text evidence="11">The sequence shown here is derived from an EMBL/GenBank/DDBJ whole genome shotgun (WGS) entry which is preliminary data.</text>
</comment>
<feature type="domain" description="Peptidase S8/S53" evidence="8">
    <location>
        <begin position="85"/>
        <end position="421"/>
    </location>
</feature>
<comment type="similarity">
    <text evidence="1 7">Belongs to the peptidase S8 family.</text>
</comment>
<evidence type="ECO:0000256" key="5">
    <source>
        <dbReference type="ARBA" id="ARBA00022825"/>
    </source>
</evidence>
<sequence length="599" mass="63157">MYIVLCFVELQITFNYNAAGFSAKLSEQHLESLKGVDGFLSASRDELRTLHTTHSLQFLGLREGQGLWSAGNLGSDVIIGLVDTSARDSNGHGTHTASTAGGNLVGRANIFGRANGTAAGMRQTARIAAYKACYELGCADSAMDQAVKDGIDVLSLSLGGAARPYYNSAVAVGAFGAIKKGVIVSTSAGNSGPNSYTVTNVAPWLMTVAASSTDRSFVAQVRLGDGQIFSGASLFAGKPTKQLPLVTSGSLSSTLVKGKNVICVRGGDIGRVEKGQVVKAAGGAGMILANSMEQGEETFADAHVLPAISLGASDSEAIIKYSIHSNNTTASMGPNSVDPYILKPDVTAPGVNILAAWPKNVSPTRLESDKRSVLFNILSGTSMSCPHVSGLIALLKSLRRDWSPAAIKSALMTTAYVHDSKNNLISDAAAALNGSKYANPFRASDPGLIYNISTSDYLDHLCGLNYSSEQMALFAGEKFTCPAGSHFRLGDLNYPSFVVIFSTKFTGTTYNRTVTNVGIAVSTYSVKVIEPEGVSITVQPKVLKFRKMGENLSYKVTFKAKKGKGTMPTKSSFGSLEWVSAGMYSVKSPIAVTWSNNLY</sequence>
<dbReference type="Gene3D" id="3.30.70.80">
    <property type="entry name" value="Peptidase S8 propeptide/proteinase inhibitor I9"/>
    <property type="match status" value="1"/>
</dbReference>
<dbReference type="SUPFAM" id="SSF52743">
    <property type="entry name" value="Subtilisin-like"/>
    <property type="match status" value="1"/>
</dbReference>
<dbReference type="Pfam" id="PF00082">
    <property type="entry name" value="Peptidase_S8"/>
    <property type="match status" value="1"/>
</dbReference>
<evidence type="ECO:0000256" key="2">
    <source>
        <dbReference type="ARBA" id="ARBA00022670"/>
    </source>
</evidence>
<organism evidence="11 12">
    <name type="scientific">Phtheirospermum japonicum</name>
    <dbReference type="NCBI Taxonomy" id="374723"/>
    <lineage>
        <taxon>Eukaryota</taxon>
        <taxon>Viridiplantae</taxon>
        <taxon>Streptophyta</taxon>
        <taxon>Embryophyta</taxon>
        <taxon>Tracheophyta</taxon>
        <taxon>Spermatophyta</taxon>
        <taxon>Magnoliopsida</taxon>
        <taxon>eudicotyledons</taxon>
        <taxon>Gunneridae</taxon>
        <taxon>Pentapetalae</taxon>
        <taxon>asterids</taxon>
        <taxon>lamiids</taxon>
        <taxon>Lamiales</taxon>
        <taxon>Orobanchaceae</taxon>
        <taxon>Orobanchaceae incertae sedis</taxon>
        <taxon>Phtheirospermum</taxon>
    </lineage>
</organism>
<keyword evidence="5" id="KW-0720">Serine protease</keyword>
<feature type="domain" description="Subtilisin-like protease fibronectin type-III" evidence="10">
    <location>
        <begin position="491"/>
        <end position="592"/>
    </location>
</feature>
<evidence type="ECO:0000256" key="4">
    <source>
        <dbReference type="ARBA" id="ARBA00022801"/>
    </source>
</evidence>
<dbReference type="Gene3D" id="3.40.50.200">
    <property type="entry name" value="Peptidase S8/S53 domain"/>
    <property type="match status" value="1"/>
</dbReference>
<keyword evidence="4" id="KW-0378">Hydrolase</keyword>
<dbReference type="Gene3D" id="2.60.40.2310">
    <property type="match status" value="1"/>
</dbReference>
<dbReference type="Proteomes" id="UP000653305">
    <property type="component" value="Unassembled WGS sequence"/>
</dbReference>
<evidence type="ECO:0000256" key="7">
    <source>
        <dbReference type="PROSITE-ProRule" id="PRU01240"/>
    </source>
</evidence>
<dbReference type="InterPro" id="IPR003137">
    <property type="entry name" value="PA_domain"/>
</dbReference>
<reference evidence="11" key="1">
    <citation type="submission" date="2020-07" db="EMBL/GenBank/DDBJ databases">
        <title>Ethylene signaling mediates host invasion by parasitic plants.</title>
        <authorList>
            <person name="Yoshida S."/>
        </authorList>
    </citation>
    <scope>NUCLEOTIDE SEQUENCE</scope>
    <source>
        <strain evidence="11">Okayama</strain>
    </source>
</reference>
<evidence type="ECO:0000313" key="12">
    <source>
        <dbReference type="Proteomes" id="UP000653305"/>
    </source>
</evidence>
<feature type="active site" description="Charge relay system" evidence="6">
    <location>
        <position position="83"/>
    </location>
</feature>
<feature type="active site" description="Charge relay system" evidence="6">
    <location>
        <position position="92"/>
    </location>
</feature>
<dbReference type="InterPro" id="IPR041469">
    <property type="entry name" value="Subtilisin-like_FN3"/>
</dbReference>
<dbReference type="InterPro" id="IPR000209">
    <property type="entry name" value="Peptidase_S8/S53_dom"/>
</dbReference>
<evidence type="ECO:0000256" key="6">
    <source>
        <dbReference type="PIRSR" id="PIRSR615500-1"/>
    </source>
</evidence>
<dbReference type="Pfam" id="PF02225">
    <property type="entry name" value="PA"/>
    <property type="match status" value="1"/>
</dbReference>
<protein>
    <submittedName>
        <fullName evidence="11">Subtilisin-like protease</fullName>
    </submittedName>
</protein>
<gene>
    <name evidence="11" type="ORF">PHJA_001296000</name>
</gene>
<dbReference type="GO" id="GO:0006508">
    <property type="term" value="P:proteolysis"/>
    <property type="evidence" value="ECO:0007669"/>
    <property type="project" value="UniProtKB-KW"/>
</dbReference>
<keyword evidence="12" id="KW-1185">Reference proteome</keyword>
<dbReference type="InterPro" id="IPR037045">
    <property type="entry name" value="S8pro/Inhibitor_I9_sf"/>
</dbReference>
<dbReference type="CDD" id="cd02120">
    <property type="entry name" value="PA_subtilisin_like"/>
    <property type="match status" value="1"/>
</dbReference>
<dbReference type="EMBL" id="BMAC01000246">
    <property type="protein sequence ID" value="GFP91520.1"/>
    <property type="molecule type" value="Genomic_DNA"/>
</dbReference>
<dbReference type="AlphaFoldDB" id="A0A830BVP5"/>
<keyword evidence="2 11" id="KW-0645">Protease</keyword>
<dbReference type="InterPro" id="IPR015500">
    <property type="entry name" value="Peptidase_S8_subtilisin-rel"/>
</dbReference>
<dbReference type="PRINTS" id="PR00723">
    <property type="entry name" value="SUBTILISIN"/>
</dbReference>
<feature type="active site" description="Charge relay system" evidence="6">
    <location>
        <position position="382"/>
    </location>
</feature>
<name>A0A830BVP5_9LAMI</name>
<dbReference type="PANTHER" id="PTHR10795">
    <property type="entry name" value="PROPROTEIN CONVERTASE SUBTILISIN/KEXIN"/>
    <property type="match status" value="1"/>
</dbReference>
<dbReference type="Gene3D" id="3.50.30.30">
    <property type="match status" value="1"/>
</dbReference>
<dbReference type="Pfam" id="PF17766">
    <property type="entry name" value="fn3_6"/>
    <property type="match status" value="1"/>
</dbReference>
<keyword evidence="3" id="KW-0732">Signal</keyword>